<name>A0A9P0Z5C4_CUSEU</name>
<feature type="compositionally biased region" description="Low complexity" evidence="6">
    <location>
        <begin position="368"/>
        <end position="383"/>
    </location>
</feature>
<evidence type="ECO:0000256" key="1">
    <source>
        <dbReference type="ARBA" id="ARBA00004123"/>
    </source>
</evidence>
<feature type="domain" description="Myb-like" evidence="7">
    <location>
        <begin position="57"/>
        <end position="107"/>
    </location>
</feature>
<dbReference type="GO" id="GO:0005634">
    <property type="term" value="C:nucleus"/>
    <property type="evidence" value="ECO:0007669"/>
    <property type="project" value="UniProtKB-SubCell"/>
</dbReference>
<evidence type="ECO:0000256" key="2">
    <source>
        <dbReference type="ARBA" id="ARBA00023015"/>
    </source>
</evidence>
<evidence type="ECO:0000256" key="6">
    <source>
        <dbReference type="SAM" id="MobiDB-lite"/>
    </source>
</evidence>
<keyword evidence="4" id="KW-0804">Transcription</keyword>
<evidence type="ECO:0000259" key="9">
    <source>
        <dbReference type="PROSITE" id="PS51294"/>
    </source>
</evidence>
<dbReference type="PANTHER" id="PTHR12802">
    <property type="entry name" value="SWI/SNF COMPLEX-RELATED"/>
    <property type="match status" value="1"/>
</dbReference>
<dbReference type="InterPro" id="IPR006447">
    <property type="entry name" value="Myb_dom_plants"/>
</dbReference>
<dbReference type="SMART" id="SM00717">
    <property type="entry name" value="SANT"/>
    <property type="match status" value="1"/>
</dbReference>
<organism evidence="10 11">
    <name type="scientific">Cuscuta europaea</name>
    <name type="common">European dodder</name>
    <dbReference type="NCBI Taxonomy" id="41803"/>
    <lineage>
        <taxon>Eukaryota</taxon>
        <taxon>Viridiplantae</taxon>
        <taxon>Streptophyta</taxon>
        <taxon>Embryophyta</taxon>
        <taxon>Tracheophyta</taxon>
        <taxon>Spermatophyta</taxon>
        <taxon>Magnoliopsida</taxon>
        <taxon>eudicotyledons</taxon>
        <taxon>Gunneridae</taxon>
        <taxon>Pentapetalae</taxon>
        <taxon>asterids</taxon>
        <taxon>lamiids</taxon>
        <taxon>Solanales</taxon>
        <taxon>Convolvulaceae</taxon>
        <taxon>Cuscuteae</taxon>
        <taxon>Cuscuta</taxon>
        <taxon>Cuscuta subgen. Cuscuta</taxon>
    </lineage>
</organism>
<comment type="subcellular location">
    <subcellularLocation>
        <location evidence="1">Nucleus</location>
    </subcellularLocation>
</comment>
<dbReference type="OrthoDB" id="118550at2759"/>
<keyword evidence="2" id="KW-0805">Transcription regulation</keyword>
<dbReference type="Gene3D" id="1.10.10.60">
    <property type="entry name" value="Homeodomain-like"/>
    <property type="match status" value="1"/>
</dbReference>
<sequence>MFTIGHPETVSLCFSTDQNGGASIFASMDLEFSDTRSSIQQFTPLDEHASKVRKPYTITKQRERWTEEEHSKFLDALKLYGRAWRRIEEHVSTKTAVQIRSHAQKFFSKVAREKVGSDVIPANPIEIPPPRPKRKPLHPYPRKLISPGGGPAQENLATQSPASVSSPLDSESEGPTNSTVNGSMVVSPGPGDNSSRFFVPSEQCDLMVEEIRSSSSLVQQDTAIPSPNEQPFLRLELLPKETEFMEDCSAEASSSHRLKLFGKTVLAADSHRPSSSRALESLSTDEVEDMPASQALPWGLVPVKLFLGNSDSLYYPLVVAKSQLWGSPCATTSLSCSTQQVHDPMPIKVQSVFENKKREEQENHLEASSMSSNSKSIEISSMKLRARSTKRKKGFLPYKRCLAEKENHASTMMGEDREEQRTRLCL</sequence>
<feature type="region of interest" description="Disordered" evidence="6">
    <location>
        <begin position="360"/>
        <end position="383"/>
    </location>
</feature>
<gene>
    <name evidence="10" type="ORF">CEURO_LOCUS11013</name>
</gene>
<dbReference type="EMBL" id="CAMAPE010000021">
    <property type="protein sequence ID" value="CAH9089851.1"/>
    <property type="molecule type" value="Genomic_DNA"/>
</dbReference>
<evidence type="ECO:0000256" key="4">
    <source>
        <dbReference type="ARBA" id="ARBA00023163"/>
    </source>
</evidence>
<dbReference type="InterPro" id="IPR017930">
    <property type="entry name" value="Myb_dom"/>
</dbReference>
<dbReference type="FunFam" id="1.10.10.60:FF:000023">
    <property type="entry name" value="protein REVEILLE 6 isoform X1"/>
    <property type="match status" value="1"/>
</dbReference>
<dbReference type="GO" id="GO:0010597">
    <property type="term" value="P:green leaf volatile biosynthetic process"/>
    <property type="evidence" value="ECO:0007669"/>
    <property type="project" value="UniProtKB-ARBA"/>
</dbReference>
<evidence type="ECO:0000256" key="3">
    <source>
        <dbReference type="ARBA" id="ARBA00023125"/>
    </source>
</evidence>
<evidence type="ECO:0000259" key="7">
    <source>
        <dbReference type="PROSITE" id="PS50090"/>
    </source>
</evidence>
<feature type="domain" description="SANT" evidence="8">
    <location>
        <begin position="60"/>
        <end position="111"/>
    </location>
</feature>
<dbReference type="GO" id="GO:0010468">
    <property type="term" value="P:regulation of gene expression"/>
    <property type="evidence" value="ECO:0007669"/>
    <property type="project" value="UniProtKB-ARBA"/>
</dbReference>
<dbReference type="InterPro" id="IPR001005">
    <property type="entry name" value="SANT/Myb"/>
</dbReference>
<keyword evidence="5" id="KW-0539">Nucleus</keyword>
<dbReference type="AlphaFoldDB" id="A0A9P0Z5C4"/>
<dbReference type="PROSITE" id="PS51293">
    <property type="entry name" value="SANT"/>
    <property type="match status" value="1"/>
</dbReference>
<proteinExistence type="predicted"/>
<dbReference type="Pfam" id="PF00249">
    <property type="entry name" value="Myb_DNA-binding"/>
    <property type="match status" value="1"/>
</dbReference>
<dbReference type="GO" id="GO:0000976">
    <property type="term" value="F:transcription cis-regulatory region binding"/>
    <property type="evidence" value="ECO:0007669"/>
    <property type="project" value="UniProtKB-ARBA"/>
</dbReference>
<dbReference type="NCBIfam" id="TIGR01557">
    <property type="entry name" value="myb_SHAQKYF"/>
    <property type="match status" value="1"/>
</dbReference>
<evidence type="ECO:0000313" key="10">
    <source>
        <dbReference type="EMBL" id="CAH9089851.1"/>
    </source>
</evidence>
<feature type="compositionally biased region" description="Basic residues" evidence="6">
    <location>
        <begin position="131"/>
        <end position="141"/>
    </location>
</feature>
<dbReference type="PANTHER" id="PTHR12802:SF155">
    <property type="entry name" value="DEUBIQUITINASE MYSM1"/>
    <property type="match status" value="1"/>
</dbReference>
<feature type="region of interest" description="Disordered" evidence="6">
    <location>
        <begin position="120"/>
        <end position="195"/>
    </location>
</feature>
<comment type="caution">
    <text evidence="10">The sequence shown here is derived from an EMBL/GenBank/DDBJ whole genome shotgun (WGS) entry which is preliminary data.</text>
</comment>
<dbReference type="Proteomes" id="UP001152484">
    <property type="component" value="Unassembled WGS sequence"/>
</dbReference>
<dbReference type="InterPro" id="IPR009057">
    <property type="entry name" value="Homeodomain-like_sf"/>
</dbReference>
<accession>A0A9P0Z5C4</accession>
<evidence type="ECO:0000256" key="5">
    <source>
        <dbReference type="ARBA" id="ARBA00023242"/>
    </source>
</evidence>
<keyword evidence="11" id="KW-1185">Reference proteome</keyword>
<dbReference type="PROSITE" id="PS50090">
    <property type="entry name" value="MYB_LIKE"/>
    <property type="match status" value="1"/>
</dbReference>
<reference evidence="10" key="1">
    <citation type="submission" date="2022-07" db="EMBL/GenBank/DDBJ databases">
        <authorList>
            <person name="Macas J."/>
            <person name="Novak P."/>
            <person name="Neumann P."/>
        </authorList>
    </citation>
    <scope>NUCLEOTIDE SEQUENCE</scope>
</reference>
<dbReference type="PROSITE" id="PS51294">
    <property type="entry name" value="HTH_MYB"/>
    <property type="match status" value="1"/>
</dbReference>
<dbReference type="InterPro" id="IPR017884">
    <property type="entry name" value="SANT_dom"/>
</dbReference>
<protein>
    <submittedName>
        <fullName evidence="10">Uncharacterized protein</fullName>
    </submittedName>
</protein>
<evidence type="ECO:0000259" key="8">
    <source>
        <dbReference type="PROSITE" id="PS51293"/>
    </source>
</evidence>
<dbReference type="SUPFAM" id="SSF46689">
    <property type="entry name" value="Homeodomain-like"/>
    <property type="match status" value="1"/>
</dbReference>
<feature type="compositionally biased region" description="Polar residues" evidence="6">
    <location>
        <begin position="155"/>
        <end position="184"/>
    </location>
</feature>
<feature type="domain" description="HTH myb-type" evidence="9">
    <location>
        <begin position="57"/>
        <end position="111"/>
    </location>
</feature>
<evidence type="ECO:0000313" key="11">
    <source>
        <dbReference type="Proteomes" id="UP001152484"/>
    </source>
</evidence>
<dbReference type="CDD" id="cd00167">
    <property type="entry name" value="SANT"/>
    <property type="match status" value="1"/>
</dbReference>
<keyword evidence="3" id="KW-0238">DNA-binding</keyword>